<dbReference type="NCBIfam" id="NF004513">
    <property type="entry name" value="PRK05854.1"/>
    <property type="match status" value="1"/>
</dbReference>
<dbReference type="Proteomes" id="UP001500326">
    <property type="component" value="Unassembled WGS sequence"/>
</dbReference>
<dbReference type="PANTHER" id="PTHR24320:SF148">
    <property type="entry name" value="NAD(P)-BINDING ROSSMANN-FOLD SUPERFAMILY PROTEIN"/>
    <property type="match status" value="1"/>
</dbReference>
<comment type="caution">
    <text evidence="3">The sequence shown here is derived from an EMBL/GenBank/DDBJ whole genome shotgun (WGS) entry which is preliminary data.</text>
</comment>
<sequence>MRRGELRIIEGNPRPRDLQELPIMPKSLDITVPDLTGNLAIVTGASDGVGFEIAARLVRSGADILMPVRNPAKGGAAAARIRERTPGADIRVRALDLSSLESVAPFAEQLLTEGRPIDILINNAGVMSPPTRQLTADGFELQFATNHLGHFALVAHLMPLLVAGRAHVTSQVSIAANQGAINWDDLSWERDYDPMKAYSSSKIAFGLFATELQRRSDAAGWGIRSNLSHPGITPTNLLAAHPEMGRGVDTAAVTFIRALSRRGFLFGTPASAALSAVYAATSPDAASGRLYGPQGFQHLKGLPAEQRLYSRLRDDAAARRVWELSEHMVGVTVAS</sequence>
<evidence type="ECO:0000313" key="3">
    <source>
        <dbReference type="EMBL" id="GAA1991851.1"/>
    </source>
</evidence>
<keyword evidence="2" id="KW-0560">Oxidoreductase</keyword>
<evidence type="ECO:0000256" key="2">
    <source>
        <dbReference type="ARBA" id="ARBA00023002"/>
    </source>
</evidence>
<dbReference type="InterPro" id="IPR002347">
    <property type="entry name" value="SDR_fam"/>
</dbReference>
<dbReference type="Gene3D" id="3.40.50.720">
    <property type="entry name" value="NAD(P)-binding Rossmann-like Domain"/>
    <property type="match status" value="1"/>
</dbReference>
<organism evidence="3 4">
    <name type="scientific">Microbacterium pumilum</name>
    <dbReference type="NCBI Taxonomy" id="344165"/>
    <lineage>
        <taxon>Bacteria</taxon>
        <taxon>Bacillati</taxon>
        <taxon>Actinomycetota</taxon>
        <taxon>Actinomycetes</taxon>
        <taxon>Micrococcales</taxon>
        <taxon>Microbacteriaceae</taxon>
        <taxon>Microbacterium</taxon>
    </lineage>
</organism>
<gene>
    <name evidence="3" type="ORF">GCM10009777_29100</name>
</gene>
<dbReference type="PRINTS" id="PR00081">
    <property type="entry name" value="GDHRDH"/>
</dbReference>
<dbReference type="InterPro" id="IPR036291">
    <property type="entry name" value="NAD(P)-bd_dom_sf"/>
</dbReference>
<keyword evidence="4" id="KW-1185">Reference proteome</keyword>
<comment type="similarity">
    <text evidence="1">Belongs to the short-chain dehydrogenases/reductases (SDR) family.</text>
</comment>
<dbReference type="PANTHER" id="PTHR24320">
    <property type="entry name" value="RETINOL DEHYDROGENASE"/>
    <property type="match status" value="1"/>
</dbReference>
<dbReference type="EMBL" id="BAAAOH010000001">
    <property type="protein sequence ID" value="GAA1991851.1"/>
    <property type="molecule type" value="Genomic_DNA"/>
</dbReference>
<protein>
    <submittedName>
        <fullName evidence="3">SDR family oxidoreductase</fullName>
    </submittedName>
</protein>
<evidence type="ECO:0000256" key="1">
    <source>
        <dbReference type="ARBA" id="ARBA00006484"/>
    </source>
</evidence>
<dbReference type="SUPFAM" id="SSF51735">
    <property type="entry name" value="NAD(P)-binding Rossmann-fold domains"/>
    <property type="match status" value="1"/>
</dbReference>
<dbReference type="NCBIfam" id="NF004846">
    <property type="entry name" value="PRK06197.1"/>
    <property type="match status" value="1"/>
</dbReference>
<proteinExistence type="inferred from homology"/>
<accession>A0ABP5E5H3</accession>
<name>A0ABP5E5H3_9MICO</name>
<reference evidence="4" key="1">
    <citation type="journal article" date="2019" name="Int. J. Syst. Evol. Microbiol.">
        <title>The Global Catalogue of Microorganisms (GCM) 10K type strain sequencing project: providing services to taxonomists for standard genome sequencing and annotation.</title>
        <authorList>
            <consortium name="The Broad Institute Genomics Platform"/>
            <consortium name="The Broad Institute Genome Sequencing Center for Infectious Disease"/>
            <person name="Wu L."/>
            <person name="Ma J."/>
        </authorList>
    </citation>
    <scope>NUCLEOTIDE SEQUENCE [LARGE SCALE GENOMIC DNA]</scope>
    <source>
        <strain evidence="4">JCM 14902</strain>
    </source>
</reference>
<dbReference type="Pfam" id="PF00106">
    <property type="entry name" value="adh_short"/>
    <property type="match status" value="1"/>
</dbReference>
<evidence type="ECO:0000313" key="4">
    <source>
        <dbReference type="Proteomes" id="UP001500326"/>
    </source>
</evidence>